<gene>
    <name evidence="1" type="ORF">OBBRIDRAFT_727181</name>
</gene>
<proteinExistence type="predicted"/>
<reference evidence="1 2" key="1">
    <citation type="submission" date="2016-07" db="EMBL/GenBank/DDBJ databases">
        <title>Draft genome of the white-rot fungus Obba rivulosa 3A-2.</title>
        <authorList>
            <consortium name="DOE Joint Genome Institute"/>
            <person name="Miettinen O."/>
            <person name="Riley R."/>
            <person name="Acob R."/>
            <person name="Barry K."/>
            <person name="Cullen D."/>
            <person name="De Vries R."/>
            <person name="Hainaut M."/>
            <person name="Hatakka A."/>
            <person name="Henrissat B."/>
            <person name="Hilden K."/>
            <person name="Kuo R."/>
            <person name="Labutti K."/>
            <person name="Lipzen A."/>
            <person name="Makela M.R."/>
            <person name="Sandor L."/>
            <person name="Spatafora J.W."/>
            <person name="Grigoriev I.V."/>
            <person name="Hibbett D.S."/>
        </authorList>
    </citation>
    <scope>NUCLEOTIDE SEQUENCE [LARGE SCALE GENOMIC DNA]</scope>
    <source>
        <strain evidence="1 2">3A-2</strain>
    </source>
</reference>
<dbReference type="AlphaFoldDB" id="A0A8E2AXS7"/>
<dbReference type="Proteomes" id="UP000250043">
    <property type="component" value="Unassembled WGS sequence"/>
</dbReference>
<keyword evidence="2" id="KW-1185">Reference proteome</keyword>
<accession>A0A8E2AXS7</accession>
<organism evidence="1 2">
    <name type="scientific">Obba rivulosa</name>
    <dbReference type="NCBI Taxonomy" id="1052685"/>
    <lineage>
        <taxon>Eukaryota</taxon>
        <taxon>Fungi</taxon>
        <taxon>Dikarya</taxon>
        <taxon>Basidiomycota</taxon>
        <taxon>Agaricomycotina</taxon>
        <taxon>Agaricomycetes</taxon>
        <taxon>Polyporales</taxon>
        <taxon>Gelatoporiaceae</taxon>
        <taxon>Obba</taxon>
    </lineage>
</organism>
<name>A0A8E2AXS7_9APHY</name>
<dbReference type="CDD" id="cd06222">
    <property type="entry name" value="RNase_H_like"/>
    <property type="match status" value="1"/>
</dbReference>
<dbReference type="InterPro" id="IPR044730">
    <property type="entry name" value="RNase_H-like_dom_plant"/>
</dbReference>
<sequence>MLKYIRALKGYHFGSEEQWGPRDLTPGDRTCQVVFVDACLSGLAVYFPRMHKGYYSNLPASTDSRNIFYWEALAVCSAVHLASKQPQQQGAVKKLGIFCDNTNAIDLFKSYKAKPEFNPILKSSVNVMIAHDMEVRVAYVSGKENIVADALSRDNFALARWVDPDIQIAKFTPPGEAVGKS</sequence>
<evidence type="ECO:0000313" key="2">
    <source>
        <dbReference type="Proteomes" id="UP000250043"/>
    </source>
</evidence>
<evidence type="ECO:0000313" key="1">
    <source>
        <dbReference type="EMBL" id="OCH92273.1"/>
    </source>
</evidence>
<dbReference type="OrthoDB" id="3249498at2759"/>
<protein>
    <submittedName>
        <fullName evidence="1">Uncharacterized protein</fullName>
    </submittedName>
</protein>
<dbReference type="EMBL" id="KV722372">
    <property type="protein sequence ID" value="OCH92273.1"/>
    <property type="molecule type" value="Genomic_DNA"/>
</dbReference>